<gene>
    <name evidence="1" type="ORF">D0511_12045</name>
</gene>
<evidence type="ECO:0000313" key="1">
    <source>
        <dbReference type="EMBL" id="AXR02712.1"/>
    </source>
</evidence>
<reference evidence="1 2" key="1">
    <citation type="submission" date="2018-08" db="EMBL/GenBank/DDBJ databases">
        <title>Whole Genome Sequences of Two Pseudoalteromonas piscicida Strains, DE1-A and DE2-A, which Exhibit Strong Antibacterial Activity against Vibrio vulnificus.</title>
        <authorList>
            <person name="Richards G.P."/>
            <person name="Needleman D.S."/>
            <person name="Watson M.A."/>
            <person name="Polson S.W."/>
        </authorList>
    </citation>
    <scope>NUCLEOTIDE SEQUENCE [LARGE SCALE GENOMIC DNA]</scope>
    <source>
        <strain evidence="1 2">DE2-A</strain>
    </source>
</reference>
<protein>
    <submittedName>
        <fullName evidence="1">Acetone carboxylase subunit gamma</fullName>
    </submittedName>
</protein>
<dbReference type="Pfam" id="PF08882">
    <property type="entry name" value="Acetone_carb_G"/>
    <property type="match status" value="1"/>
</dbReference>
<sequence>MSTTYTRKQVADLVDGDLDWETVRKMLFMPKDKDRFINYISVLQEKVSWQDKIILPLGPHLYIVESKENKLLNKCSCGYVFGPYKENWKMNALIYVRDKPEKFKEVYPLLMAPDPKWQVYREYYCPQCGVMHDVEAPTPWYPVIHDFEPDIKAFYEWVGLPVPKMVC</sequence>
<dbReference type="Proteomes" id="UP000258102">
    <property type="component" value="Chromosome 1"/>
</dbReference>
<proteinExistence type="predicted"/>
<accession>A0AAD0RH97</accession>
<dbReference type="RefSeq" id="WP_088530256.1">
    <property type="nucleotide sequence ID" value="NZ_CP021646.1"/>
</dbReference>
<dbReference type="KEGG" id="ppis:B1L02_05730"/>
<dbReference type="EMBL" id="CP031761">
    <property type="protein sequence ID" value="AXR02712.1"/>
    <property type="molecule type" value="Genomic_DNA"/>
</dbReference>
<organism evidence="1 2">
    <name type="scientific">Pseudoalteromonas piscicida</name>
    <dbReference type="NCBI Taxonomy" id="43662"/>
    <lineage>
        <taxon>Bacteria</taxon>
        <taxon>Pseudomonadati</taxon>
        <taxon>Pseudomonadota</taxon>
        <taxon>Gammaproteobacteria</taxon>
        <taxon>Alteromonadales</taxon>
        <taxon>Pseudoalteromonadaceae</taxon>
        <taxon>Pseudoalteromonas</taxon>
    </lineage>
</organism>
<evidence type="ECO:0000313" key="2">
    <source>
        <dbReference type="Proteomes" id="UP000258102"/>
    </source>
</evidence>
<dbReference type="PIRSF" id="PIRSF019217">
    <property type="entry name" value="Acetone_carboxlyase_gsu"/>
    <property type="match status" value="1"/>
</dbReference>
<name>A0AAD0RH97_PSEO7</name>
<dbReference type="InterPro" id="IPR016750">
    <property type="entry name" value="Aceto_COase_bsu/gsu"/>
</dbReference>
<dbReference type="AlphaFoldDB" id="A0AAD0RH97"/>